<accession>R7MW11</accession>
<name>R7MW11_MEGEL</name>
<dbReference type="Pfam" id="PF05489">
    <property type="entry name" value="Phage_tail_X"/>
    <property type="match status" value="1"/>
</dbReference>
<gene>
    <name evidence="1" type="ORF">BN715_00426</name>
</gene>
<organism evidence="1 2">
    <name type="scientific">Megasphaera elsdenii CAG:570</name>
    <dbReference type="NCBI Taxonomy" id="1263087"/>
    <lineage>
        <taxon>Bacteria</taxon>
        <taxon>Bacillati</taxon>
        <taxon>Bacillota</taxon>
        <taxon>Negativicutes</taxon>
        <taxon>Veillonellales</taxon>
        <taxon>Veillonellaceae</taxon>
        <taxon>Megasphaera</taxon>
    </lineage>
</organism>
<dbReference type="Proteomes" id="UP000017908">
    <property type="component" value="Unassembled WGS sequence"/>
</dbReference>
<sequence length="67" mass="7567">MSSTYSTVQGDMWDLISYRVYGTEKYVKNLLEANPQYRNVVVFPAGLALICPDIPSSVSSILPPWKR</sequence>
<dbReference type="InterPro" id="IPR008861">
    <property type="entry name" value="GpX-like"/>
</dbReference>
<protein>
    <submittedName>
        <fullName evidence="1">Phage Tail Protein X</fullName>
    </submittedName>
</protein>
<evidence type="ECO:0000313" key="1">
    <source>
        <dbReference type="EMBL" id="CDF04052.1"/>
    </source>
</evidence>
<dbReference type="AlphaFoldDB" id="R7MW11"/>
<dbReference type="EMBL" id="CBKE010000009">
    <property type="protein sequence ID" value="CDF04052.1"/>
    <property type="molecule type" value="Genomic_DNA"/>
</dbReference>
<reference evidence="1" key="1">
    <citation type="submission" date="2012-11" db="EMBL/GenBank/DDBJ databases">
        <title>Dependencies among metagenomic species, viruses, plasmids and units of genetic variation.</title>
        <authorList>
            <person name="Nielsen H.B."/>
            <person name="Almeida M."/>
            <person name="Juncker A.S."/>
            <person name="Rasmussen S."/>
            <person name="Li J."/>
            <person name="Sunagawa S."/>
            <person name="Plichta D."/>
            <person name="Gautier L."/>
            <person name="Le Chatelier E."/>
            <person name="Peletier E."/>
            <person name="Bonde I."/>
            <person name="Nielsen T."/>
            <person name="Manichanh C."/>
            <person name="Arumugam M."/>
            <person name="Batto J."/>
            <person name="Santos M.B.Q.D."/>
            <person name="Blom N."/>
            <person name="Borruel N."/>
            <person name="Burgdorf K.S."/>
            <person name="Boumezbeur F."/>
            <person name="Casellas F."/>
            <person name="Dore J."/>
            <person name="Guarner F."/>
            <person name="Hansen T."/>
            <person name="Hildebrand F."/>
            <person name="Kaas R.S."/>
            <person name="Kennedy S."/>
            <person name="Kristiansen K."/>
            <person name="Kultima J.R."/>
            <person name="Leonard P."/>
            <person name="Levenez F."/>
            <person name="Lund O."/>
            <person name="Moumen B."/>
            <person name="Le Paslier D."/>
            <person name="Pons N."/>
            <person name="Pedersen O."/>
            <person name="Prifti E."/>
            <person name="Qin J."/>
            <person name="Raes J."/>
            <person name="Tap J."/>
            <person name="Tims S."/>
            <person name="Ussery D.W."/>
            <person name="Yamada T."/>
            <person name="MetaHit consortium"/>
            <person name="Renault P."/>
            <person name="Sicheritz-Ponten T."/>
            <person name="Bork P."/>
            <person name="Wang J."/>
            <person name="Brunak S."/>
            <person name="Ehrlich S.D."/>
        </authorList>
    </citation>
    <scope>NUCLEOTIDE SEQUENCE [LARGE SCALE GENOMIC DNA]</scope>
</reference>
<evidence type="ECO:0000313" key="2">
    <source>
        <dbReference type="Proteomes" id="UP000017908"/>
    </source>
</evidence>
<proteinExistence type="predicted"/>
<comment type="caution">
    <text evidence="1">The sequence shown here is derived from an EMBL/GenBank/DDBJ whole genome shotgun (WGS) entry which is preliminary data.</text>
</comment>